<dbReference type="STRING" id="483218.BACPEC_03216"/>
<comment type="caution">
    <text evidence="1">The sequence shown here is derived from an EMBL/GenBank/DDBJ whole genome shotgun (WGS) entry which is preliminary data.</text>
</comment>
<dbReference type="SUPFAM" id="SSF141457">
    <property type="entry name" value="BH3618-like"/>
    <property type="match status" value="1"/>
</dbReference>
<gene>
    <name evidence="1" type="ORF">BACPEC_03216</name>
</gene>
<dbReference type="AlphaFoldDB" id="B7AWW6"/>
<dbReference type="EMBL" id="ABVQ01000037">
    <property type="protein sequence ID" value="EEC56707.1"/>
    <property type="molecule type" value="Genomic_DNA"/>
</dbReference>
<dbReference type="Proteomes" id="UP000003136">
    <property type="component" value="Unassembled WGS sequence"/>
</dbReference>
<accession>B7AWW6</accession>
<dbReference type="InterPro" id="IPR024046">
    <property type="entry name" value="Flagellar_assmbl_FliW_dom_sf"/>
</dbReference>
<dbReference type="Gene3D" id="2.30.290.10">
    <property type="entry name" value="BH3618-like"/>
    <property type="match status" value="1"/>
</dbReference>
<dbReference type="HOGENOM" id="CLU_3058644_0_0_9"/>
<evidence type="ECO:0000313" key="1">
    <source>
        <dbReference type="EMBL" id="EEC56707.1"/>
    </source>
</evidence>
<evidence type="ECO:0000313" key="2">
    <source>
        <dbReference type="Proteomes" id="UP000003136"/>
    </source>
</evidence>
<organism evidence="1 2">
    <name type="scientific">[Bacteroides] pectinophilus ATCC 43243</name>
    <dbReference type="NCBI Taxonomy" id="483218"/>
    <lineage>
        <taxon>Bacteria</taxon>
        <taxon>Bacillati</taxon>
        <taxon>Bacillota</taxon>
        <taxon>Clostridia</taxon>
        <taxon>Eubacteriales</taxon>
    </lineage>
</organism>
<name>B7AWW6_9FIRM</name>
<reference evidence="1 2" key="1">
    <citation type="submission" date="2008-11" db="EMBL/GenBank/DDBJ databases">
        <title>Draft genome sequence of Bacteroides pectinophilus (ATCC 43243).</title>
        <authorList>
            <person name="Sudarsanam P."/>
            <person name="Ley R."/>
            <person name="Guruge J."/>
            <person name="Turnbaugh P.J."/>
            <person name="Mahowald M."/>
            <person name="Liep D."/>
            <person name="Gordon J."/>
        </authorList>
    </citation>
    <scope>NUCLEOTIDE SEQUENCE [LARGE SCALE GENOMIC DNA]</scope>
    <source>
        <strain evidence="1 2">ATCC 43243</strain>
    </source>
</reference>
<protein>
    <submittedName>
        <fullName evidence="1">Uncharacterized protein</fullName>
    </submittedName>
</protein>
<sequence>MIIIILRRAELEALIMVVETKWFGTIDISEDKIITFDMGIMGFEDYKKIYYHI</sequence>
<proteinExistence type="predicted"/>
<reference evidence="1 2" key="2">
    <citation type="submission" date="2008-11" db="EMBL/GenBank/DDBJ databases">
        <authorList>
            <person name="Fulton L."/>
            <person name="Clifton S."/>
            <person name="Fulton B."/>
            <person name="Xu J."/>
            <person name="Minx P."/>
            <person name="Pepin K.H."/>
            <person name="Johnson M."/>
            <person name="Bhonagiri V."/>
            <person name="Nash W.E."/>
            <person name="Mardis E.R."/>
            <person name="Wilson R.K."/>
        </authorList>
    </citation>
    <scope>NUCLEOTIDE SEQUENCE [LARGE SCALE GENOMIC DNA]</scope>
    <source>
        <strain evidence="1 2">ATCC 43243</strain>
    </source>
</reference>
<keyword evidence="2" id="KW-1185">Reference proteome</keyword>